<dbReference type="GO" id="GO:0016887">
    <property type="term" value="F:ATP hydrolysis activity"/>
    <property type="evidence" value="ECO:0007669"/>
    <property type="project" value="InterPro"/>
</dbReference>
<keyword evidence="4 9" id="KW-0812">Transmembrane</keyword>
<evidence type="ECO:0000256" key="6">
    <source>
        <dbReference type="ARBA" id="ARBA00022840"/>
    </source>
</evidence>
<dbReference type="Gene3D" id="3.40.50.300">
    <property type="entry name" value="P-loop containing nucleotide triphosphate hydrolases"/>
    <property type="match status" value="2"/>
</dbReference>
<reference evidence="11 12" key="1">
    <citation type="submission" date="2016-03" db="EMBL/GenBank/DDBJ databases">
        <authorList>
            <person name="Devillers H."/>
        </authorList>
    </citation>
    <scope>NUCLEOTIDE SEQUENCE [LARGE SCALE GENOMIC DNA]</scope>
    <source>
        <strain evidence="11">CBS 6772</strain>
    </source>
</reference>
<feature type="transmembrane region" description="Helical" evidence="9">
    <location>
        <begin position="469"/>
        <end position="491"/>
    </location>
</feature>
<dbReference type="PANTHER" id="PTHR19241">
    <property type="entry name" value="ATP-BINDING CASSETTE TRANSPORTER"/>
    <property type="match status" value="1"/>
</dbReference>
<feature type="transmembrane region" description="Helical" evidence="9">
    <location>
        <begin position="1132"/>
        <end position="1154"/>
    </location>
</feature>
<dbReference type="InterPro" id="IPR027417">
    <property type="entry name" value="P-loop_NTPase"/>
</dbReference>
<feature type="transmembrane region" description="Helical" evidence="9">
    <location>
        <begin position="1017"/>
        <end position="1037"/>
    </location>
</feature>
<accession>A0A1G4MHX2</accession>
<keyword evidence="7 9" id="KW-1133">Transmembrane helix</keyword>
<evidence type="ECO:0000256" key="2">
    <source>
        <dbReference type="ARBA" id="ARBA00006012"/>
    </source>
</evidence>
<evidence type="ECO:0000256" key="7">
    <source>
        <dbReference type="ARBA" id="ARBA00022989"/>
    </source>
</evidence>
<feature type="transmembrane region" description="Helical" evidence="9">
    <location>
        <begin position="392"/>
        <end position="413"/>
    </location>
</feature>
<feature type="transmembrane region" description="Helical" evidence="9">
    <location>
        <begin position="357"/>
        <end position="380"/>
    </location>
</feature>
<feature type="domain" description="ABC transporter" evidence="10">
    <location>
        <begin position="24"/>
        <end position="266"/>
    </location>
</feature>
<dbReference type="Pfam" id="PF06422">
    <property type="entry name" value="PDR_CDR"/>
    <property type="match status" value="2"/>
</dbReference>
<dbReference type="OrthoDB" id="66620at2759"/>
<keyword evidence="12" id="KW-1185">Reference proteome</keyword>
<feature type="transmembrane region" description="Helical" evidence="9">
    <location>
        <begin position="1160"/>
        <end position="1184"/>
    </location>
</feature>
<keyword evidence="8 9" id="KW-0472">Membrane</keyword>
<dbReference type="InterPro" id="IPR013525">
    <property type="entry name" value="ABC2_TM"/>
</dbReference>
<proteinExistence type="inferred from homology"/>
<dbReference type="EMBL" id="LT598486">
    <property type="protein sequence ID" value="SCW03494.1"/>
    <property type="molecule type" value="Genomic_DNA"/>
</dbReference>
<dbReference type="SMART" id="SM00382">
    <property type="entry name" value="AAA"/>
    <property type="match status" value="1"/>
</dbReference>
<feature type="domain" description="ABC transporter" evidence="10">
    <location>
        <begin position="701"/>
        <end position="928"/>
    </location>
</feature>
<dbReference type="STRING" id="4955.A0A1G4MHX2"/>
<feature type="transmembrane region" description="Helical" evidence="9">
    <location>
        <begin position="1282"/>
        <end position="1303"/>
    </location>
</feature>
<dbReference type="SUPFAM" id="SSF52540">
    <property type="entry name" value="P-loop containing nucleoside triphosphate hydrolases"/>
    <property type="match status" value="2"/>
</dbReference>
<name>A0A1G4MHX2_LACFM</name>
<dbReference type="Pfam" id="PF19055">
    <property type="entry name" value="ABC2_membrane_7"/>
    <property type="match status" value="1"/>
</dbReference>
<dbReference type="CDD" id="cd03232">
    <property type="entry name" value="ABCG_PDR_domain2"/>
    <property type="match status" value="1"/>
</dbReference>
<evidence type="ECO:0000256" key="1">
    <source>
        <dbReference type="ARBA" id="ARBA00004141"/>
    </source>
</evidence>
<evidence type="ECO:0000256" key="9">
    <source>
        <dbReference type="SAM" id="Phobius"/>
    </source>
</evidence>
<keyword evidence="6" id="KW-0067">ATP-binding</keyword>
<feature type="transmembrane region" description="Helical" evidence="9">
    <location>
        <begin position="610"/>
        <end position="631"/>
    </location>
</feature>
<dbReference type="OMA" id="QAIFCTI"/>
<feature type="transmembrane region" description="Helical" evidence="9">
    <location>
        <begin position="497"/>
        <end position="520"/>
    </location>
</feature>
<dbReference type="GO" id="GO:0140359">
    <property type="term" value="F:ABC-type transporter activity"/>
    <property type="evidence" value="ECO:0007669"/>
    <property type="project" value="InterPro"/>
</dbReference>
<dbReference type="PROSITE" id="PS00211">
    <property type="entry name" value="ABC_TRANSPORTER_1"/>
    <property type="match status" value="1"/>
</dbReference>
<dbReference type="InterPro" id="IPR010929">
    <property type="entry name" value="PDR_CDR_ABC"/>
</dbReference>
<organism evidence="11 12">
    <name type="scientific">Lachancea fermentati</name>
    <name type="common">Zygosaccharomyces fermentati</name>
    <dbReference type="NCBI Taxonomy" id="4955"/>
    <lineage>
        <taxon>Eukaryota</taxon>
        <taxon>Fungi</taxon>
        <taxon>Dikarya</taxon>
        <taxon>Ascomycota</taxon>
        <taxon>Saccharomycotina</taxon>
        <taxon>Saccharomycetes</taxon>
        <taxon>Saccharomycetales</taxon>
        <taxon>Saccharomycetaceae</taxon>
        <taxon>Lachancea</taxon>
    </lineage>
</organism>
<sequence>MNTDPSFSGLSKYFKTLSNLSLSFKDAKVNFTGKNQDEENNSNAAININAHIKGGELALVMGKNSSLFLQGLARPITGNTKGSILLKNYDYNMFARACPQQVIYSNEQDDHFPFLTVQQTIDFAINCKVNGEKGIKNAIRETLLNEFGLSHARDTIVGNDRVRGISGGERKRLSIIETFIAHGSLYLWDNSSKGLDSSTALEFFKCLRSMAHLTQTVNLVKISQASDKLMSCFDKVLVFLDDQQVFYGTLKDCIRFFMELGYSRDPTLCDLEYLTAIVNGSLASRTITSTEDVVRCWRQSIYCTQSVQELDSFINARQILLDKCNEADLTPLYDVSVWYQLKYCTIRAFHRAVGDKVYMIAQFISILVQSLVIGSLFYNIPRTTIGSYSRGSITFFALLFFTFICLAEVPISFARRSVINKQRKLFFYKGWTENLSTVIFDMPYRVILIIVFSLILYFIAHFQFSAARFFIFLLFLVIVNFSMASLFQWVANASPTISMANAVSGVLLLAIAMYASYVIYLKSMHPWFKWIAYINPVMYAMESILSNEMLHMQLDCTESIIPRGPTYNNVSFDHKVCGWQGAKLGHASVQGKEYLSDALAYSYKHTWRNFGILIGFSVFFCFCSVVTFHYITPLYDERIKTSGRGRDEKDLFDSATNEFDISESDSLDDDPSIGKIENIMDSKQINTRTKTHQQISEVHTLSWKDINYTVNDKKLLNNVSGYVSTGLTALLGESGAGKTTLLDTLSHRIEGGVVSGEILVDGHPIDQLEAFKANIGYVQQQDVHLGLLTIRESLKFSSLLRGNNDVSYVEEVLHMLKLNGNTFVKDLSPTNKKLLSIGVELVAKPSLLLFLDEPTSGLDTEAAITIIKFLKKLSMQGQAILCSIHQPSRNIFSYFDNVIVLKAGGETAYMGPTTIACDYFSQRSSLFYDPHSDSPADFIIETVGERSSEKSCSNWAELWKASDEGKKVTHTLQQLEQHAVISGESSVIVQKERITYLNQLMIVTKRQYLTFIRDRSYIASKFLLNVVSGLFIGFTFWKTKHNIIGLQNLVFATFMVLCISSPLVHQIQDKALEAKDVFTVRESKSSTFHWSVLILSQVLVELPFVLGSSTVLFLCFYFCLGVNNSPHIAGVYYFNYMLFSIYYLTFGLGLLYATADLQTASVLIAFFFSFTVSFCGVMQPYSLFPRFWTFMYRVSPYTYFVDTFVSLLLHDRKVTCDTSELAPTMPLAGQTCGEFMKAFIDEYGGYLLNPSAPYVCAYCTYDSGDEFLKIQNMSYSHRWRNFGICCAYIAFNIFSMLAGFYFVSVKRTIPKFFRSLVKLFTRQK</sequence>
<dbReference type="InterPro" id="IPR003593">
    <property type="entry name" value="AAA+_ATPase"/>
</dbReference>
<dbReference type="PROSITE" id="PS50893">
    <property type="entry name" value="ABC_TRANSPORTER_2"/>
    <property type="match status" value="2"/>
</dbReference>
<gene>
    <name evidence="11" type="ORF">LAFE_0G11716G</name>
</gene>
<feature type="transmembrane region" description="Helical" evidence="9">
    <location>
        <begin position="1049"/>
        <end position="1068"/>
    </location>
</feature>
<dbReference type="GO" id="GO:0016020">
    <property type="term" value="C:membrane"/>
    <property type="evidence" value="ECO:0007669"/>
    <property type="project" value="UniProtKB-SubCell"/>
</dbReference>
<evidence type="ECO:0000259" key="10">
    <source>
        <dbReference type="PROSITE" id="PS50893"/>
    </source>
</evidence>
<evidence type="ECO:0000256" key="3">
    <source>
        <dbReference type="ARBA" id="ARBA00022448"/>
    </source>
</evidence>
<dbReference type="GO" id="GO:0005524">
    <property type="term" value="F:ATP binding"/>
    <property type="evidence" value="ECO:0007669"/>
    <property type="project" value="UniProtKB-KW"/>
</dbReference>
<comment type="similarity">
    <text evidence="2">Belongs to the ABC transporter superfamily. ABCG family. PDR (TC 3.A.1.205) subfamily.</text>
</comment>
<comment type="subcellular location">
    <subcellularLocation>
        <location evidence="1">Membrane</location>
        <topology evidence="1">Multi-pass membrane protein</topology>
    </subcellularLocation>
</comment>
<dbReference type="InterPro" id="IPR017871">
    <property type="entry name" value="ABC_transporter-like_CS"/>
</dbReference>
<evidence type="ECO:0000256" key="5">
    <source>
        <dbReference type="ARBA" id="ARBA00022741"/>
    </source>
</evidence>
<protein>
    <submittedName>
        <fullName evidence="11">LAFE_0G11716g1_1</fullName>
    </submittedName>
</protein>
<feature type="transmembrane region" description="Helical" evidence="9">
    <location>
        <begin position="1088"/>
        <end position="1120"/>
    </location>
</feature>
<dbReference type="InterPro" id="IPR034003">
    <property type="entry name" value="ABCG_PDR_2"/>
</dbReference>
<dbReference type="Pfam" id="PF00005">
    <property type="entry name" value="ABC_tran"/>
    <property type="match status" value="2"/>
</dbReference>
<evidence type="ECO:0000313" key="11">
    <source>
        <dbReference type="EMBL" id="SCW03494.1"/>
    </source>
</evidence>
<dbReference type="InterPro" id="IPR003439">
    <property type="entry name" value="ABC_transporter-like_ATP-bd"/>
</dbReference>
<keyword evidence="3" id="KW-0813">Transport</keyword>
<dbReference type="Pfam" id="PF01061">
    <property type="entry name" value="ABC2_membrane"/>
    <property type="match status" value="2"/>
</dbReference>
<evidence type="ECO:0000313" key="12">
    <source>
        <dbReference type="Proteomes" id="UP000190831"/>
    </source>
</evidence>
<evidence type="ECO:0000256" key="4">
    <source>
        <dbReference type="ARBA" id="ARBA00022692"/>
    </source>
</evidence>
<feature type="transmembrane region" description="Helical" evidence="9">
    <location>
        <begin position="442"/>
        <end position="462"/>
    </location>
</feature>
<dbReference type="InterPro" id="IPR043926">
    <property type="entry name" value="ABCG_dom"/>
</dbReference>
<keyword evidence="5" id="KW-0547">Nucleotide-binding</keyword>
<evidence type="ECO:0000256" key="8">
    <source>
        <dbReference type="ARBA" id="ARBA00023136"/>
    </source>
</evidence>
<dbReference type="Proteomes" id="UP000190831">
    <property type="component" value="Chromosome G"/>
</dbReference>